<dbReference type="EMBL" id="BART01024750">
    <property type="protein sequence ID" value="GAG92488.1"/>
    <property type="molecule type" value="Genomic_DNA"/>
</dbReference>
<feature type="non-terminal residue" evidence="1">
    <location>
        <position position="1"/>
    </location>
</feature>
<proteinExistence type="predicted"/>
<evidence type="ECO:0000313" key="1">
    <source>
        <dbReference type="EMBL" id="GAG92488.1"/>
    </source>
</evidence>
<reference evidence="1" key="1">
    <citation type="journal article" date="2014" name="Front. Microbiol.">
        <title>High frequency of phylogenetically diverse reductive dehalogenase-homologous genes in deep subseafloor sedimentary metagenomes.</title>
        <authorList>
            <person name="Kawai M."/>
            <person name="Futagami T."/>
            <person name="Toyoda A."/>
            <person name="Takaki Y."/>
            <person name="Nishi S."/>
            <person name="Hori S."/>
            <person name="Arai W."/>
            <person name="Tsubouchi T."/>
            <person name="Morono Y."/>
            <person name="Uchiyama I."/>
            <person name="Ito T."/>
            <person name="Fujiyama A."/>
            <person name="Inagaki F."/>
            <person name="Takami H."/>
        </authorList>
    </citation>
    <scope>NUCLEOTIDE SEQUENCE</scope>
    <source>
        <strain evidence="1">Expedition CK06-06</strain>
    </source>
</reference>
<protein>
    <submittedName>
        <fullName evidence="1">Uncharacterized protein</fullName>
    </submittedName>
</protein>
<organism evidence="1">
    <name type="scientific">marine sediment metagenome</name>
    <dbReference type="NCBI Taxonomy" id="412755"/>
    <lineage>
        <taxon>unclassified sequences</taxon>
        <taxon>metagenomes</taxon>
        <taxon>ecological metagenomes</taxon>
    </lineage>
</organism>
<name>X1C7X2_9ZZZZ</name>
<accession>X1C7X2</accession>
<dbReference type="AlphaFoldDB" id="X1C7X2"/>
<gene>
    <name evidence="1" type="ORF">S01H4_44605</name>
</gene>
<comment type="caution">
    <text evidence="1">The sequence shown here is derived from an EMBL/GenBank/DDBJ whole genome shotgun (WGS) entry which is preliminary data.</text>
</comment>
<sequence length="122" mass="14016">SDSPNLDDQQVRLLVLIYSNANNFDLHYKTIMDRLGWSRSKVKRIIKSLKVDGVMDDHYNINLRGSPMTIPMVTSDPSVGLPVNPITIETKEEIKEYNKRKEVGSYITPDNIEEVNHEDLPF</sequence>